<feature type="binding site" evidence="2">
    <location>
        <position position="163"/>
    </location>
    <ligand>
        <name>Mn(2+)</name>
        <dbReference type="ChEBI" id="CHEBI:29035"/>
        <label>2</label>
    </ligand>
</feature>
<dbReference type="eggNOG" id="COG1473">
    <property type="taxonomic scope" value="Bacteria"/>
</dbReference>
<name>X7FF82_9RHOB</name>
<reference evidence="4 5" key="1">
    <citation type="submission" date="2014-01" db="EMBL/GenBank/DDBJ databases">
        <title>Roseivivax isoporae LMG 25204 Genome Sequencing.</title>
        <authorList>
            <person name="Lai Q."/>
            <person name="Li G."/>
            <person name="Shao Z."/>
        </authorList>
    </citation>
    <scope>NUCLEOTIDE SEQUENCE [LARGE SCALE GENOMIC DNA]</scope>
    <source>
        <strain evidence="4 5">LMG 25204</strain>
    </source>
</reference>
<comment type="cofactor">
    <cofactor evidence="2">
        <name>Mn(2+)</name>
        <dbReference type="ChEBI" id="CHEBI:29035"/>
    </cofactor>
    <text evidence="2">The Mn(2+) ion enhances activity.</text>
</comment>
<dbReference type="Proteomes" id="UP000023430">
    <property type="component" value="Unassembled WGS sequence"/>
</dbReference>
<dbReference type="Gene3D" id="3.40.630.10">
    <property type="entry name" value="Zn peptidases"/>
    <property type="match status" value="1"/>
</dbReference>
<organism evidence="4 5">
    <name type="scientific">Roseivivax isoporae LMG 25204</name>
    <dbReference type="NCBI Taxonomy" id="1449351"/>
    <lineage>
        <taxon>Bacteria</taxon>
        <taxon>Pseudomonadati</taxon>
        <taxon>Pseudomonadota</taxon>
        <taxon>Alphaproteobacteria</taxon>
        <taxon>Rhodobacterales</taxon>
        <taxon>Roseobacteraceae</taxon>
        <taxon>Roseivivax</taxon>
    </lineage>
</organism>
<dbReference type="Pfam" id="PF01546">
    <property type="entry name" value="Peptidase_M20"/>
    <property type="match status" value="1"/>
</dbReference>
<dbReference type="PATRIC" id="fig|1449351.3.peg.335"/>
<dbReference type="InterPro" id="IPR002933">
    <property type="entry name" value="Peptidase_M20"/>
</dbReference>
<evidence type="ECO:0000313" key="4">
    <source>
        <dbReference type="EMBL" id="ETX30679.1"/>
    </source>
</evidence>
<evidence type="ECO:0000313" key="5">
    <source>
        <dbReference type="Proteomes" id="UP000023430"/>
    </source>
</evidence>
<dbReference type="OrthoDB" id="9777385at2"/>
<sequence length="388" mass="41105">MPVVNRIAGFAEDMTAWRRHLHAHPELGLDCQQTAAFVADKLRGFGVDEVHEGIARSGLVALIRGRGPGPVTGLRADMDALPMDEATGAEWASTVPGRMHACGHDGHTTMLLGAARYLAETRNFSGAVALIFQPAEETIGGGRLMVEEGIMDRFGIDEVYALHTDPFSDLGTFGTRPGPIMAAVDDFEIVLTGRGGHAAYPHDCVDPVPAALSLGLALQTIASRNASPLAQLVVSLTTVQAGSAMNVIPNSARLAGTVRSFDPEVRDMAERRLREIVAGQAASFGVTADVDYQRNYPPTVNHAAQTAFAAGIARDVAGQEAVDAELAPEMGAEDFSYMLNARPGAFLFLGQGKGPSVHHPEFDFNDAAAPIGASFFARLVERRQPVAA</sequence>
<feature type="binding site" evidence="2">
    <location>
        <position position="358"/>
    </location>
    <ligand>
        <name>Mn(2+)</name>
        <dbReference type="ChEBI" id="CHEBI:29035"/>
        <label>2</label>
    </ligand>
</feature>
<dbReference type="InterPro" id="IPR017439">
    <property type="entry name" value="Amidohydrolase"/>
</dbReference>
<feature type="binding site" evidence="2">
    <location>
        <position position="104"/>
    </location>
    <ligand>
        <name>Mn(2+)</name>
        <dbReference type="ChEBI" id="CHEBI:29035"/>
        <label>2</label>
    </ligand>
</feature>
<dbReference type="InterPro" id="IPR036264">
    <property type="entry name" value="Bact_exopeptidase_dim_dom"/>
</dbReference>
<keyword evidence="2" id="KW-0464">Manganese</keyword>
<keyword evidence="1 4" id="KW-0378">Hydrolase</keyword>
<dbReference type="PIRSF" id="PIRSF005962">
    <property type="entry name" value="Pept_M20D_amidohydro"/>
    <property type="match status" value="1"/>
</dbReference>
<dbReference type="CDD" id="cd05666">
    <property type="entry name" value="M20_Acy1-like"/>
    <property type="match status" value="1"/>
</dbReference>
<dbReference type="AlphaFoldDB" id="X7FF82"/>
<dbReference type="FunFam" id="3.30.70.360:FF:000001">
    <property type="entry name" value="N-acetyldiaminopimelate deacetylase"/>
    <property type="match status" value="1"/>
</dbReference>
<evidence type="ECO:0000256" key="1">
    <source>
        <dbReference type="ARBA" id="ARBA00022801"/>
    </source>
</evidence>
<feature type="binding site" evidence="2">
    <location>
        <position position="137"/>
    </location>
    <ligand>
        <name>Mn(2+)</name>
        <dbReference type="ChEBI" id="CHEBI:29035"/>
        <label>2</label>
    </ligand>
</feature>
<evidence type="ECO:0000256" key="2">
    <source>
        <dbReference type="PIRSR" id="PIRSR005962-1"/>
    </source>
</evidence>
<feature type="domain" description="Peptidase M20 dimerisation" evidence="3">
    <location>
        <begin position="187"/>
        <end position="279"/>
    </location>
</feature>
<dbReference type="GO" id="GO:0050118">
    <property type="term" value="F:N-acetyldiaminopimelate deacetylase activity"/>
    <property type="evidence" value="ECO:0007669"/>
    <property type="project" value="UniProtKB-ARBA"/>
</dbReference>
<dbReference type="PANTHER" id="PTHR11014">
    <property type="entry name" value="PEPTIDASE M20 FAMILY MEMBER"/>
    <property type="match status" value="1"/>
</dbReference>
<dbReference type="RefSeq" id="WP_043765682.1">
    <property type="nucleotide sequence ID" value="NZ_JAME01000002.1"/>
</dbReference>
<dbReference type="SUPFAM" id="SSF55031">
    <property type="entry name" value="Bacterial exopeptidase dimerisation domain"/>
    <property type="match status" value="1"/>
</dbReference>
<gene>
    <name evidence="4" type="ORF">RISW2_07670</name>
</gene>
<feature type="binding site" evidence="2">
    <location>
        <position position="102"/>
    </location>
    <ligand>
        <name>Mn(2+)</name>
        <dbReference type="ChEBI" id="CHEBI:29035"/>
        <label>2</label>
    </ligand>
</feature>
<dbReference type="EMBL" id="JAME01000002">
    <property type="protein sequence ID" value="ETX30679.1"/>
    <property type="molecule type" value="Genomic_DNA"/>
</dbReference>
<dbReference type="InterPro" id="IPR011650">
    <property type="entry name" value="Peptidase_M20_dimer"/>
</dbReference>
<dbReference type="Pfam" id="PF07687">
    <property type="entry name" value="M20_dimer"/>
    <property type="match status" value="1"/>
</dbReference>
<dbReference type="PANTHER" id="PTHR11014:SF63">
    <property type="entry name" value="METALLOPEPTIDASE, PUTATIVE (AFU_ORTHOLOGUE AFUA_6G09600)-RELATED"/>
    <property type="match status" value="1"/>
</dbReference>
<dbReference type="Gene3D" id="3.30.70.360">
    <property type="match status" value="1"/>
</dbReference>
<protein>
    <submittedName>
        <fullName evidence="4">Amidohydrolase</fullName>
    </submittedName>
</protein>
<dbReference type="SUPFAM" id="SSF53187">
    <property type="entry name" value="Zn-dependent exopeptidases"/>
    <property type="match status" value="1"/>
</dbReference>
<evidence type="ECO:0000259" key="3">
    <source>
        <dbReference type="Pfam" id="PF07687"/>
    </source>
</evidence>
<dbReference type="GO" id="GO:0046872">
    <property type="term" value="F:metal ion binding"/>
    <property type="evidence" value="ECO:0007669"/>
    <property type="project" value="UniProtKB-KW"/>
</dbReference>
<comment type="caution">
    <text evidence="4">The sequence shown here is derived from an EMBL/GenBank/DDBJ whole genome shotgun (WGS) entry which is preliminary data.</text>
</comment>
<accession>X7FF82</accession>
<dbReference type="NCBIfam" id="TIGR01891">
    <property type="entry name" value="amidohydrolases"/>
    <property type="match status" value="1"/>
</dbReference>
<proteinExistence type="predicted"/>
<keyword evidence="2" id="KW-0479">Metal-binding</keyword>
<dbReference type="GO" id="GO:0019877">
    <property type="term" value="P:diaminopimelate biosynthetic process"/>
    <property type="evidence" value="ECO:0007669"/>
    <property type="project" value="UniProtKB-ARBA"/>
</dbReference>
<dbReference type="STRING" id="1449351.RISW2_07670"/>
<keyword evidence="5" id="KW-1185">Reference proteome</keyword>